<sequence length="401" mass="46543">MKVLNRIKSMGYAFSMNIIWILLIHKAFTEEIPSFITEPEIMIYRELTLIVYGTMKKNIPEPDKYNIDISINGKLLCTSDIAIGVTEFRSQELFNDYIHNESKLFYKSLPVKIELFKTANKEEKFLIFENQINVFPNDEETFTGHQHDIFDFQHIIFRLSCHGYTGYNCEYAVSDDINIITDFDSGIFICNDPAHCSQNDTECDDNSYCENHGTCFINLEDNTKHCACVEGWAGPTCTDRECAFDEEEYYFGDKEHFCEKKDKCDDESYCKNNGECEQFGDFKFCLCDRSQFTGEMCEKKCPTGCEDDSNCTENDNGTLYCYPSLKYLHKKYKMAQPLKSLKQYNFQLFASAFLIIICIASISREILVILPTLNPFLFKDNNIMERIKSRKETVGSLKRNT</sequence>
<dbReference type="SMART" id="SM00181">
    <property type="entry name" value="EGF"/>
    <property type="match status" value="2"/>
</dbReference>
<protein>
    <submittedName>
        <fullName evidence="4">Tenascin (Trinotate prediction)</fullName>
    </submittedName>
</protein>
<evidence type="ECO:0000256" key="2">
    <source>
        <dbReference type="SAM" id="Phobius"/>
    </source>
</evidence>
<feature type="domain" description="EGF-like" evidence="3">
    <location>
        <begin position="199"/>
        <end position="238"/>
    </location>
</feature>
<dbReference type="GO" id="GO:0005112">
    <property type="term" value="F:Notch binding"/>
    <property type="evidence" value="ECO:0007669"/>
    <property type="project" value="TreeGrafter"/>
</dbReference>
<feature type="domain" description="EGF-like" evidence="3">
    <location>
        <begin position="260"/>
        <end position="298"/>
    </location>
</feature>
<dbReference type="PROSITE" id="PS50026">
    <property type="entry name" value="EGF_3"/>
    <property type="match status" value="2"/>
</dbReference>
<dbReference type="CDD" id="cd00054">
    <property type="entry name" value="EGF_CA"/>
    <property type="match status" value="1"/>
</dbReference>
<dbReference type="Gene3D" id="2.10.25.10">
    <property type="entry name" value="Laminin"/>
    <property type="match status" value="1"/>
</dbReference>
<keyword evidence="2" id="KW-0472">Membrane</keyword>
<dbReference type="InterPro" id="IPR050906">
    <property type="entry name" value="Notch_signaling"/>
</dbReference>
<dbReference type="AlphaFoldDB" id="A0A6G3ME73"/>
<feature type="disulfide bond" evidence="1">
    <location>
        <begin position="209"/>
        <end position="226"/>
    </location>
</feature>
<keyword evidence="2" id="KW-0812">Transmembrane</keyword>
<keyword evidence="1" id="KW-1015">Disulfide bond</keyword>
<evidence type="ECO:0000313" key="4">
    <source>
        <dbReference type="EMBL" id="NDJ92338.1"/>
    </source>
</evidence>
<evidence type="ECO:0000259" key="3">
    <source>
        <dbReference type="PROSITE" id="PS50026"/>
    </source>
</evidence>
<dbReference type="PANTHER" id="PTHR24044">
    <property type="entry name" value="NOTCH LIGAND FAMILY MEMBER"/>
    <property type="match status" value="1"/>
</dbReference>
<dbReference type="PROSITE" id="PS00022">
    <property type="entry name" value="EGF_1"/>
    <property type="match status" value="1"/>
</dbReference>
<dbReference type="EMBL" id="GHBP01000498">
    <property type="protein sequence ID" value="NDJ92338.1"/>
    <property type="molecule type" value="Transcribed_RNA"/>
</dbReference>
<keyword evidence="2" id="KW-1133">Transmembrane helix</keyword>
<evidence type="ECO:0000256" key="1">
    <source>
        <dbReference type="PROSITE-ProRule" id="PRU00076"/>
    </source>
</evidence>
<keyword evidence="1" id="KW-0245">EGF-like domain</keyword>
<proteinExistence type="predicted"/>
<dbReference type="SUPFAM" id="SSF57196">
    <property type="entry name" value="EGF/Laminin"/>
    <property type="match status" value="1"/>
</dbReference>
<dbReference type="PANTHER" id="PTHR24044:SF420">
    <property type="entry name" value="DELTA AND NOTCH-LIKE EPIDERMAL GROWTH FACTOR-RELATED RECEPTOR ISOFORM X1"/>
    <property type="match status" value="1"/>
</dbReference>
<reference evidence="4" key="1">
    <citation type="submission" date="2018-11" db="EMBL/GenBank/DDBJ databases">
        <title>Henneguya salminicola genome and transcriptome.</title>
        <authorList>
            <person name="Yahalomi D."/>
            <person name="Atkinson S.D."/>
            <person name="Neuhof M."/>
            <person name="Chang E.S."/>
            <person name="Philippe H."/>
            <person name="Cartwright P."/>
            <person name="Bartholomew J.L."/>
            <person name="Huchon D."/>
        </authorList>
    </citation>
    <scope>NUCLEOTIDE SEQUENCE</scope>
    <source>
        <strain evidence="4">Hz1</strain>
        <tissue evidence="4">Whole</tissue>
    </source>
</reference>
<comment type="caution">
    <text evidence="1">Lacks conserved residue(s) required for the propagation of feature annotation.</text>
</comment>
<dbReference type="InterPro" id="IPR000742">
    <property type="entry name" value="EGF"/>
</dbReference>
<dbReference type="PROSITE" id="PS01186">
    <property type="entry name" value="EGF_2"/>
    <property type="match status" value="1"/>
</dbReference>
<organism evidence="4">
    <name type="scientific">Henneguya salminicola</name>
    <name type="common">Myxosporean</name>
    <dbReference type="NCBI Taxonomy" id="69463"/>
    <lineage>
        <taxon>Eukaryota</taxon>
        <taxon>Metazoa</taxon>
        <taxon>Cnidaria</taxon>
        <taxon>Myxozoa</taxon>
        <taxon>Myxosporea</taxon>
        <taxon>Bivalvulida</taxon>
        <taxon>Platysporina</taxon>
        <taxon>Myxobolidae</taxon>
        <taxon>Henneguya</taxon>
    </lineage>
</organism>
<feature type="disulfide bond" evidence="1">
    <location>
        <begin position="228"/>
        <end position="237"/>
    </location>
</feature>
<feature type="transmembrane region" description="Helical" evidence="2">
    <location>
        <begin position="344"/>
        <end position="362"/>
    </location>
</feature>
<name>A0A6G3ME73_HENSL</name>
<accession>A0A6G3ME73</accession>